<sequence length="421" mass="47325">MEVRVFSTAPFTLLNYYLANVDRSTIWWDSVKYITFLKYSMLFICIALLAACGNKRAVLWHGINATPSMIAVQREVEDGPVLPKAIIPVYVATSRMMQNSYSQPYGSERSKQVHYNRVDVGIPQQHVKGRVETNTYKPTHDKYFAAAALQKYSDKEHFKRKLNIELAKKKKGKREIFLFIHGYNNNFADGTFHAAQFVYDYSLDVVTVHYSWPSAGAIPLYVYDRDSANFARDGLIELLTVISETDADQISVIAHSMGNFVIMEAFRTLALQRKYKPIRRITSFLMAAPDIDIDVFERQFNDIKKLPHPTAVLVSRKDKALAVSGRLTGGHSRVGDGLSIEMLRKNGIAVLDVSNIDGGAHNVFASSPTLMALSREGSLASTIMRGTELSPSQAMFADGSNVLKETTNFIFYAPVRFFFDP</sequence>
<evidence type="ECO:0000313" key="1">
    <source>
        <dbReference type="EMBL" id="KEG20144.1"/>
    </source>
</evidence>
<proteinExistence type="predicted"/>
<reference evidence="1 2" key="1">
    <citation type="submission" date="2013-04" db="EMBL/GenBank/DDBJ databases">
        <title>The Genome Sequence of Bartonella bacilliformis Ver097.</title>
        <authorList>
            <consortium name="The Broad Institute Genomics Platform"/>
            <consortium name="The Broad Institute Genome Sequencing Center for Infectious Disease"/>
            <person name="Feldgarden M."/>
            <person name="Kirby J."/>
            <person name="Birtles R."/>
            <person name="Dasch G."/>
            <person name="Hendrix L."/>
            <person name="Koehler J."/>
            <person name="Walker B."/>
            <person name="Young S.K."/>
            <person name="Zeng Q."/>
            <person name="Gargeya S."/>
            <person name="Fitzgerald M."/>
            <person name="Haas B."/>
            <person name="Abouelleil A."/>
            <person name="Allen A.W."/>
            <person name="Alvarado L."/>
            <person name="Arachchi H.M."/>
            <person name="Berlin A.M."/>
            <person name="Chapman S.B."/>
            <person name="Gainer-Dewar J."/>
            <person name="Goldberg J."/>
            <person name="Griggs A."/>
            <person name="Gujja S."/>
            <person name="Hansen M."/>
            <person name="Howarth C."/>
            <person name="Imamovic A."/>
            <person name="Ireland A."/>
            <person name="Larimer J."/>
            <person name="McCowan C."/>
            <person name="Murphy C."/>
            <person name="Pearson M."/>
            <person name="Poon T.W."/>
            <person name="Priest M."/>
            <person name="Roberts A."/>
            <person name="Saif S."/>
            <person name="Shea T."/>
            <person name="Sisk P."/>
            <person name="Sykes S."/>
            <person name="Wortman J."/>
            <person name="Nusbaum C."/>
            <person name="Birren B."/>
        </authorList>
    </citation>
    <scope>NUCLEOTIDE SEQUENCE [LARGE SCALE GENOMIC DNA]</scope>
    <source>
        <strain evidence="1 2">Ver097</strain>
    </source>
</reference>
<dbReference type="PATRIC" id="fig|1293911.3.peg.780"/>
<dbReference type="SUPFAM" id="SSF53474">
    <property type="entry name" value="alpha/beta-Hydrolases"/>
    <property type="match status" value="1"/>
</dbReference>
<comment type="caution">
    <text evidence="1">The sequence shown here is derived from an EMBL/GenBank/DDBJ whole genome shotgun (WGS) entry which is preliminary data.</text>
</comment>
<dbReference type="Pfam" id="PF05990">
    <property type="entry name" value="DUF900"/>
    <property type="match status" value="1"/>
</dbReference>
<dbReference type="AlphaFoldDB" id="A0A072RF99"/>
<protein>
    <submittedName>
        <fullName evidence="1">Uncharacterized protein</fullName>
    </submittedName>
</protein>
<dbReference type="InterPro" id="IPR010297">
    <property type="entry name" value="DUF900_hydrolase"/>
</dbReference>
<name>A0A072RF99_BARBA</name>
<evidence type="ECO:0000313" key="2">
    <source>
        <dbReference type="Proteomes" id="UP000031740"/>
    </source>
</evidence>
<gene>
    <name evidence="1" type="ORF">H710_00748</name>
</gene>
<organism evidence="1 2">
    <name type="scientific">Bartonella bacilliformis Ver097</name>
    <dbReference type="NCBI Taxonomy" id="1293911"/>
    <lineage>
        <taxon>Bacteria</taxon>
        <taxon>Pseudomonadati</taxon>
        <taxon>Pseudomonadota</taxon>
        <taxon>Alphaproteobacteria</taxon>
        <taxon>Hyphomicrobiales</taxon>
        <taxon>Bartonellaceae</taxon>
        <taxon>Bartonella</taxon>
    </lineage>
</organism>
<dbReference type="STRING" id="1293911.H710_00748"/>
<dbReference type="EMBL" id="ASIV01000004">
    <property type="protein sequence ID" value="KEG20144.1"/>
    <property type="molecule type" value="Genomic_DNA"/>
</dbReference>
<dbReference type="PANTHER" id="PTHR36513:SF1">
    <property type="entry name" value="TRANSMEMBRANE PROTEIN"/>
    <property type="match status" value="1"/>
</dbReference>
<dbReference type="Gene3D" id="3.40.50.1820">
    <property type="entry name" value="alpha/beta hydrolase"/>
    <property type="match status" value="1"/>
</dbReference>
<accession>A0A072RF99</accession>
<dbReference type="Proteomes" id="UP000031740">
    <property type="component" value="Unassembled WGS sequence"/>
</dbReference>
<dbReference type="PANTHER" id="PTHR36513">
    <property type="entry name" value="ABC TRANSMEMBRANE TYPE-1 DOMAIN-CONTAINING PROTEIN"/>
    <property type="match status" value="1"/>
</dbReference>
<dbReference type="HOGENOM" id="CLU_030170_1_0_5"/>
<dbReference type="InterPro" id="IPR029058">
    <property type="entry name" value="AB_hydrolase_fold"/>
</dbReference>